<evidence type="ECO:0000313" key="3">
    <source>
        <dbReference type="Proteomes" id="UP001293169"/>
    </source>
</evidence>
<comment type="caution">
    <text evidence="2">The sequence shown here is derived from an EMBL/GenBank/DDBJ whole genome shotgun (WGS) entry which is preliminary data.</text>
</comment>
<name>A0ABU5M4F4_RAOPL</name>
<evidence type="ECO:0000256" key="1">
    <source>
        <dbReference type="SAM" id="Coils"/>
    </source>
</evidence>
<sequence>MISKIKIIIVTTVLFYSTTALPFDIQASLGLETSVDVGFTVGLDDRTRQFLEQYPPELRQQIEALLVTSLGLVDKSVYGYIDKINNVMDDKIRQLKCVRQSVVDAPADSVSSFVDMLKKSKDGPSSRVREMLETLFDDFSPTTPAYRYNDRYADLSTKIGVALCKYDSFSNAQAINLTDMLVQVTNAYRLWFNIYKTCTNAVNCLDEQIRLLNSEIKNADKRDVDKADAVNVSNEIIKLYPKINTNTFLGLRKTHFIPRDFEREIAKAYNTIEAIKLAEIARIRKNIIALNTIQLNSVGLVTTTNEWISLNPAISSFKFLPLNITINEPNPDYKSKGQIFFSDVNTNMTKLKNDLIQTEAPTSDAKELKEQLSKAIEEYQAKLSEMQNLISQGKQVQTIPIQIIIPIPMQGISGSSSGVVTLPGGVLVPPTGKPSPMGTNAKPG</sequence>
<dbReference type="EMBL" id="JAXUDK010000010">
    <property type="protein sequence ID" value="MDZ7467085.1"/>
    <property type="molecule type" value="Genomic_DNA"/>
</dbReference>
<feature type="coiled-coil region" evidence="1">
    <location>
        <begin position="362"/>
        <end position="396"/>
    </location>
</feature>
<reference evidence="2 3" key="1">
    <citation type="submission" date="2023-12" db="EMBL/GenBank/DDBJ databases">
        <title>N/s.</title>
        <authorList>
            <person name="Dale J."/>
        </authorList>
    </citation>
    <scope>NUCLEOTIDE SEQUENCE [LARGE SCALE GENOMIC DNA]</scope>
    <source>
        <strain evidence="2 3">2023EL-01226</strain>
    </source>
</reference>
<keyword evidence="1" id="KW-0175">Coiled coil</keyword>
<organism evidence="2 3">
    <name type="scientific">Raoultella planticola</name>
    <name type="common">Klebsiella planticola</name>
    <dbReference type="NCBI Taxonomy" id="575"/>
    <lineage>
        <taxon>Bacteria</taxon>
        <taxon>Pseudomonadati</taxon>
        <taxon>Pseudomonadota</taxon>
        <taxon>Gammaproteobacteria</taxon>
        <taxon>Enterobacterales</taxon>
        <taxon>Enterobacteriaceae</taxon>
        <taxon>Klebsiella/Raoultella group</taxon>
        <taxon>Raoultella</taxon>
    </lineage>
</organism>
<protein>
    <submittedName>
        <fullName evidence="2">Uncharacterized protein</fullName>
    </submittedName>
</protein>
<evidence type="ECO:0000313" key="2">
    <source>
        <dbReference type="EMBL" id="MDZ7467085.1"/>
    </source>
</evidence>
<dbReference type="RefSeq" id="WP_318327507.1">
    <property type="nucleotide sequence ID" value="NZ_JAUBKU010000079.1"/>
</dbReference>
<dbReference type="Proteomes" id="UP001293169">
    <property type="component" value="Unassembled WGS sequence"/>
</dbReference>
<keyword evidence="3" id="KW-1185">Reference proteome</keyword>
<proteinExistence type="predicted"/>
<gene>
    <name evidence="2" type="ORF">U5E74_15715</name>
</gene>
<accession>A0ABU5M4F4</accession>